<dbReference type="OrthoDB" id="538223at2759"/>
<evidence type="ECO:0000256" key="1">
    <source>
        <dbReference type="ARBA" id="ARBA00022574"/>
    </source>
</evidence>
<keyword evidence="5" id="KW-1185">Reference proteome</keyword>
<dbReference type="InParanoid" id="K5X7N4"/>
<gene>
    <name evidence="4" type="ORF">PHACADRAFT_157167</name>
</gene>
<dbReference type="GeneID" id="18909068"/>
<dbReference type="KEGG" id="pco:PHACADRAFT_157167"/>
<dbReference type="PROSITE" id="PS00678">
    <property type="entry name" value="WD_REPEATS_1"/>
    <property type="match status" value="1"/>
</dbReference>
<dbReference type="Pfam" id="PF00400">
    <property type="entry name" value="WD40"/>
    <property type="match status" value="2"/>
</dbReference>
<dbReference type="HOGENOM" id="CLU_000288_57_18_1"/>
<keyword evidence="2" id="KW-0677">Repeat</keyword>
<protein>
    <submittedName>
        <fullName evidence="4">Uncharacterized protein</fullName>
    </submittedName>
</protein>
<dbReference type="SUPFAM" id="SSF50978">
    <property type="entry name" value="WD40 repeat-like"/>
    <property type="match status" value="1"/>
</dbReference>
<evidence type="ECO:0000256" key="3">
    <source>
        <dbReference type="PROSITE-ProRule" id="PRU00221"/>
    </source>
</evidence>
<dbReference type="SMART" id="SM00320">
    <property type="entry name" value="WD40"/>
    <property type="match status" value="3"/>
</dbReference>
<keyword evidence="1 3" id="KW-0853">WD repeat</keyword>
<dbReference type="EMBL" id="JH930469">
    <property type="protein sequence ID" value="EKM58847.1"/>
    <property type="molecule type" value="Genomic_DNA"/>
</dbReference>
<feature type="repeat" description="WD" evidence="3">
    <location>
        <begin position="186"/>
        <end position="210"/>
    </location>
</feature>
<dbReference type="InterPro" id="IPR019775">
    <property type="entry name" value="WD40_repeat_CS"/>
</dbReference>
<dbReference type="InterPro" id="IPR001680">
    <property type="entry name" value="WD40_rpt"/>
</dbReference>
<dbReference type="PROSITE" id="PS50082">
    <property type="entry name" value="WD_REPEATS_2"/>
    <property type="match status" value="2"/>
</dbReference>
<dbReference type="RefSeq" id="XP_007391439.1">
    <property type="nucleotide sequence ID" value="XM_007391377.1"/>
</dbReference>
<evidence type="ECO:0000313" key="5">
    <source>
        <dbReference type="Proteomes" id="UP000008370"/>
    </source>
</evidence>
<sequence>MDGLPVQRLGIPSPPLSTGTLNVHGYPPNATTAVGFSTDDLYLVSGSADAAVVVWDVQSGERVFAIGGQGAQVGDVKSTLDGSRIVSASDHGSAKGWDARLGWPICTYALGAFVQLAAFETATGAILDAKFFPDGERTMVLDNYRAALVYRAGTREELIEPHGHGDRIKPRAFAPDGIETIASRGTAISYSPNGALLAAAGRDGEVVVWDAWTGQFAIEFKTSVRHLSGQEEPLSLWNVSDVLHARSGG</sequence>
<proteinExistence type="predicted"/>
<feature type="repeat" description="WD" evidence="3">
    <location>
        <begin position="32"/>
        <end position="65"/>
    </location>
</feature>
<reference evidence="4 5" key="1">
    <citation type="journal article" date="2012" name="BMC Genomics">
        <title>Comparative genomics of the white-rot fungi, Phanerochaete carnosa and P. chrysosporium, to elucidate the genetic basis of the distinct wood types they colonize.</title>
        <authorList>
            <person name="Suzuki H."/>
            <person name="MacDonald J."/>
            <person name="Syed K."/>
            <person name="Salamov A."/>
            <person name="Hori C."/>
            <person name="Aerts A."/>
            <person name="Henrissat B."/>
            <person name="Wiebenga A."/>
            <person name="vanKuyk P.A."/>
            <person name="Barry K."/>
            <person name="Lindquist E."/>
            <person name="LaButti K."/>
            <person name="Lapidus A."/>
            <person name="Lucas S."/>
            <person name="Coutinho P."/>
            <person name="Gong Y."/>
            <person name="Samejima M."/>
            <person name="Mahadevan R."/>
            <person name="Abou-Zaid M."/>
            <person name="de Vries R.P."/>
            <person name="Igarashi K."/>
            <person name="Yadav J.S."/>
            <person name="Grigoriev I.V."/>
            <person name="Master E.R."/>
        </authorList>
    </citation>
    <scope>NUCLEOTIDE SEQUENCE [LARGE SCALE GENOMIC DNA]</scope>
    <source>
        <strain evidence="4 5">HHB-10118-sp</strain>
    </source>
</reference>
<dbReference type="Proteomes" id="UP000008370">
    <property type="component" value="Unassembled WGS sequence"/>
</dbReference>
<dbReference type="PROSITE" id="PS50294">
    <property type="entry name" value="WD_REPEATS_REGION"/>
    <property type="match status" value="1"/>
</dbReference>
<name>K5X7N4_PHACS</name>
<organism evidence="4 5">
    <name type="scientific">Phanerochaete carnosa (strain HHB-10118-sp)</name>
    <name type="common">White-rot fungus</name>
    <name type="synonym">Peniophora carnosa</name>
    <dbReference type="NCBI Taxonomy" id="650164"/>
    <lineage>
        <taxon>Eukaryota</taxon>
        <taxon>Fungi</taxon>
        <taxon>Dikarya</taxon>
        <taxon>Basidiomycota</taxon>
        <taxon>Agaricomycotina</taxon>
        <taxon>Agaricomycetes</taxon>
        <taxon>Polyporales</taxon>
        <taxon>Phanerochaetaceae</taxon>
        <taxon>Phanerochaete</taxon>
    </lineage>
</organism>
<dbReference type="InterPro" id="IPR036322">
    <property type="entry name" value="WD40_repeat_dom_sf"/>
</dbReference>
<evidence type="ECO:0000313" key="4">
    <source>
        <dbReference type="EMBL" id="EKM58847.1"/>
    </source>
</evidence>
<dbReference type="AlphaFoldDB" id="K5X7N4"/>
<evidence type="ECO:0000256" key="2">
    <source>
        <dbReference type="ARBA" id="ARBA00022737"/>
    </source>
</evidence>
<dbReference type="Gene3D" id="2.130.10.10">
    <property type="entry name" value="YVTN repeat-like/Quinoprotein amine dehydrogenase"/>
    <property type="match status" value="2"/>
</dbReference>
<accession>K5X7N4</accession>
<dbReference type="STRING" id="650164.K5X7N4"/>
<dbReference type="PANTHER" id="PTHR19848">
    <property type="entry name" value="WD40 REPEAT PROTEIN"/>
    <property type="match status" value="1"/>
</dbReference>
<dbReference type="InterPro" id="IPR015943">
    <property type="entry name" value="WD40/YVTN_repeat-like_dom_sf"/>
</dbReference>
<dbReference type="PANTHER" id="PTHR19848:SF8">
    <property type="entry name" value="F-BOX AND WD REPEAT DOMAIN CONTAINING 7"/>
    <property type="match status" value="1"/>
</dbReference>